<organism evidence="2 3">
    <name type="scientific">Oryctes borbonicus</name>
    <dbReference type="NCBI Taxonomy" id="1629725"/>
    <lineage>
        <taxon>Eukaryota</taxon>
        <taxon>Metazoa</taxon>
        <taxon>Ecdysozoa</taxon>
        <taxon>Arthropoda</taxon>
        <taxon>Hexapoda</taxon>
        <taxon>Insecta</taxon>
        <taxon>Pterygota</taxon>
        <taxon>Neoptera</taxon>
        <taxon>Endopterygota</taxon>
        <taxon>Coleoptera</taxon>
        <taxon>Polyphaga</taxon>
        <taxon>Scarabaeiformia</taxon>
        <taxon>Scarabaeidae</taxon>
        <taxon>Dynastinae</taxon>
        <taxon>Oryctes</taxon>
    </lineage>
</organism>
<evidence type="ECO:0000256" key="1">
    <source>
        <dbReference type="SAM" id="SignalP"/>
    </source>
</evidence>
<dbReference type="GO" id="GO:0005615">
    <property type="term" value="C:extracellular space"/>
    <property type="evidence" value="ECO:0007669"/>
    <property type="project" value="TreeGrafter"/>
</dbReference>
<evidence type="ECO:0000313" key="2">
    <source>
        <dbReference type="EMBL" id="KRT85115.1"/>
    </source>
</evidence>
<dbReference type="SMART" id="SM00700">
    <property type="entry name" value="JHBP"/>
    <property type="match status" value="1"/>
</dbReference>
<gene>
    <name evidence="2" type="ORF">AMK59_1827</name>
</gene>
<dbReference type="AlphaFoldDB" id="A0A0T6BD33"/>
<dbReference type="InterPro" id="IPR010562">
    <property type="entry name" value="Haemolymph_juvenile_hormone-bd"/>
</dbReference>
<feature type="non-terminal residue" evidence="2">
    <location>
        <position position="245"/>
    </location>
</feature>
<dbReference type="OrthoDB" id="6747947at2759"/>
<dbReference type="InterPro" id="IPR038606">
    <property type="entry name" value="To_sf"/>
</dbReference>
<comment type="caution">
    <text evidence="2">The sequence shown here is derived from an EMBL/GenBank/DDBJ whole genome shotgun (WGS) entry which is preliminary data.</text>
</comment>
<protein>
    <submittedName>
        <fullName evidence="2">Hemolymph juvenile hormone-binding protein</fullName>
    </submittedName>
</protein>
<proteinExistence type="predicted"/>
<reference evidence="2 3" key="1">
    <citation type="submission" date="2015-09" db="EMBL/GenBank/DDBJ databases">
        <title>Draft genome of the scarab beetle Oryctes borbonicus.</title>
        <authorList>
            <person name="Meyer J.M."/>
            <person name="Markov G.V."/>
            <person name="Baskaran P."/>
            <person name="Herrmann M."/>
            <person name="Sommer R.J."/>
            <person name="Roedelsperger C."/>
        </authorList>
    </citation>
    <scope>NUCLEOTIDE SEQUENCE [LARGE SCALE GENOMIC DNA]</scope>
    <source>
        <strain evidence="2">OB123</strain>
        <tissue evidence="2">Whole animal</tissue>
    </source>
</reference>
<dbReference type="Proteomes" id="UP000051574">
    <property type="component" value="Unassembled WGS sequence"/>
</dbReference>
<accession>A0A0T6BD33</accession>
<feature type="signal peptide" evidence="1">
    <location>
        <begin position="1"/>
        <end position="19"/>
    </location>
</feature>
<dbReference type="PANTHER" id="PTHR11008:SF29">
    <property type="entry name" value="IP17226P"/>
    <property type="match status" value="1"/>
</dbReference>
<keyword evidence="1" id="KW-0732">Signal</keyword>
<dbReference type="Gene3D" id="3.15.10.30">
    <property type="entry name" value="Haemolymph juvenile hormone binding protein"/>
    <property type="match status" value="1"/>
</dbReference>
<sequence length="245" mass="27006">MKFLLSIFFLALAFEHGLSIKFTGDTVYNLENVNPAFAQRVIEQELNETLVCLRYVFLTGMPDYGIPSLVTLDIPEITLNAADIAENSRGLFTASGVLEGLTDFYAPELTTTLSLDPIGMYIDATLVFPKFSAALNYETDMSIGGMEVYGKGDIEIYWTDLTIRLQFLLGIAETVYVGDITIHLYIGASKITITGFFNDEEQSQALTDLVNTYFIPHWINAQPEEISQTISPLVADLISSLLGGG</sequence>
<dbReference type="EMBL" id="LJIG01001825">
    <property type="protein sequence ID" value="KRT85115.1"/>
    <property type="molecule type" value="Genomic_DNA"/>
</dbReference>
<dbReference type="PANTHER" id="PTHR11008">
    <property type="entry name" value="PROTEIN TAKEOUT-LIKE PROTEIN"/>
    <property type="match status" value="1"/>
</dbReference>
<evidence type="ECO:0000313" key="3">
    <source>
        <dbReference type="Proteomes" id="UP000051574"/>
    </source>
</evidence>
<feature type="chain" id="PRO_5006668581" evidence="1">
    <location>
        <begin position="20"/>
        <end position="245"/>
    </location>
</feature>
<name>A0A0T6BD33_9SCAR</name>
<dbReference type="Pfam" id="PF06585">
    <property type="entry name" value="JHBP"/>
    <property type="match status" value="1"/>
</dbReference>
<keyword evidence="3" id="KW-1185">Reference proteome</keyword>